<gene>
    <name evidence="1" type="ORF">HAHE_07650</name>
</gene>
<reference evidence="1 2" key="1">
    <citation type="submission" date="2021-06" db="EMBL/GenBank/DDBJ databases">
        <title>Complete genome of Haloferula helveola possessing various polysaccharide degrading enzymes.</title>
        <authorList>
            <person name="Takami H."/>
            <person name="Huang C."/>
            <person name="Hamasaki K."/>
        </authorList>
    </citation>
    <scope>NUCLEOTIDE SEQUENCE [LARGE SCALE GENOMIC DNA]</scope>
    <source>
        <strain evidence="1 2">CN-1</strain>
    </source>
</reference>
<accession>A0ABM7R9Q2</accession>
<organism evidence="1 2">
    <name type="scientific">Haloferula helveola</name>
    <dbReference type="NCBI Taxonomy" id="490095"/>
    <lineage>
        <taxon>Bacteria</taxon>
        <taxon>Pseudomonadati</taxon>
        <taxon>Verrucomicrobiota</taxon>
        <taxon>Verrucomicrobiia</taxon>
        <taxon>Verrucomicrobiales</taxon>
        <taxon>Verrucomicrobiaceae</taxon>
        <taxon>Haloferula</taxon>
    </lineage>
</organism>
<proteinExistence type="predicted"/>
<dbReference type="EMBL" id="AP024702">
    <property type="protein sequence ID" value="BCX46857.1"/>
    <property type="molecule type" value="Genomic_DNA"/>
</dbReference>
<protein>
    <submittedName>
        <fullName evidence="1">Uncharacterized protein</fullName>
    </submittedName>
</protein>
<sequence length="180" mass="19710">MKTTGGNAIASARWMMVLPTIFVLATLALVFGGVLPCVGDIKEAEASIGELEADLKQQRTLVPVYQSLQKRKEKSLPEGISVNELEPLKIEDLAELPDVFETLASVSGVELVSATPQVRSLEGGRELLRVDVRMRGEFMTFSPLINRLNHMPFVESIESFAIDVTDLGNEIGLSVWLAIQ</sequence>
<name>A0ABM7R9Q2_9BACT</name>
<dbReference type="Proteomes" id="UP001374893">
    <property type="component" value="Chromosome"/>
</dbReference>
<keyword evidence="2" id="KW-1185">Reference proteome</keyword>
<evidence type="ECO:0000313" key="1">
    <source>
        <dbReference type="EMBL" id="BCX46857.1"/>
    </source>
</evidence>
<dbReference type="RefSeq" id="WP_338688764.1">
    <property type="nucleotide sequence ID" value="NZ_AP024702.1"/>
</dbReference>
<evidence type="ECO:0000313" key="2">
    <source>
        <dbReference type="Proteomes" id="UP001374893"/>
    </source>
</evidence>